<proteinExistence type="predicted"/>
<accession>A0A4Y2AVI9</accession>
<sequence>MSVVICSHYKRSMHRPLPKEVLFVIGDEHVNQAIPSLPYLPGKRDPSYCLGKLLIPTFEVPPGRITLEYKEAIFLFLDLSVSEHGNSKLHSKTVLENCRAYQNFSEYAESATYTFTQILGAMESLENCTYFGGAWLEPNGTYFNTTVCQEVNDVETECRCEFVKNVAECDPGMGYVKYTEHMYCLFGPNGVPSVVAMSVAWLLVLFAGLGVTANEFLCPSLFIISKSLKMSQNVAGVTLLAFGNGSPDIFSAIAGIRQKKTEMVIGGLIGGGIFTTTVVAGSIFLTQNFGMMKRPFLRDVAFYLVAAGSAFYLFFSRHIYIYHAIAFVLLYIVYIIVVVTSRYIHQRHLANNEKAAEAAASAEKEKKITGTRAADYDNPEAYGVVLTAFFKYSWEEDRRRNTLHHFCYDNDVFSISLPRIDEEAPPPSYDETEVKQYRANSTCSPGCSYYQSEKCEKVPPPEPVDQWRDFLEKICPLNIRDWSKQSWMERSLDILKGPIMFPLMLTTPVVDYKSPRDNWCRILNCLHLITGPLFITFAIGFGTTMLGGVFPVIALVLVISGIGAGLVYYFTQAEVAPRFHTAYAYVGFGVSVVWIYCIATEIVVLLQAVGVAFNLSESILGLTILAWGNCLLDFLSNLAVARKGFPRMGIAACFGAPFLTLLLGVGVPCIIELIGDGGAGMVLNYSPLTTILFSALTASLVSSVVVMIVCRFQTKRAYGIYLIGLYLTFLIIAVLKESKVF</sequence>
<evidence type="ECO:0000256" key="8">
    <source>
        <dbReference type="SAM" id="Phobius"/>
    </source>
</evidence>
<evidence type="ECO:0000256" key="2">
    <source>
        <dbReference type="ARBA" id="ARBA00022448"/>
    </source>
</evidence>
<feature type="transmembrane region" description="Helical" evidence="8">
    <location>
        <begin position="522"/>
        <end position="542"/>
    </location>
</feature>
<organism evidence="10 11">
    <name type="scientific">Araneus ventricosus</name>
    <name type="common">Orbweaver spider</name>
    <name type="synonym">Epeira ventricosa</name>
    <dbReference type="NCBI Taxonomy" id="182803"/>
    <lineage>
        <taxon>Eukaryota</taxon>
        <taxon>Metazoa</taxon>
        <taxon>Ecdysozoa</taxon>
        <taxon>Arthropoda</taxon>
        <taxon>Chelicerata</taxon>
        <taxon>Arachnida</taxon>
        <taxon>Araneae</taxon>
        <taxon>Araneomorphae</taxon>
        <taxon>Entelegynae</taxon>
        <taxon>Araneoidea</taxon>
        <taxon>Araneidae</taxon>
        <taxon>Araneus</taxon>
    </lineage>
</organism>
<dbReference type="OrthoDB" id="407410at2759"/>
<feature type="transmembrane region" description="Helical" evidence="8">
    <location>
        <begin position="234"/>
        <end position="257"/>
    </location>
</feature>
<gene>
    <name evidence="10" type="primary">Slc8b1_1</name>
    <name evidence="10" type="ORF">AVEN_132646_1</name>
</gene>
<evidence type="ECO:0000259" key="9">
    <source>
        <dbReference type="Pfam" id="PF01699"/>
    </source>
</evidence>
<evidence type="ECO:0000256" key="7">
    <source>
        <dbReference type="ARBA" id="ARBA00023136"/>
    </source>
</evidence>
<keyword evidence="11" id="KW-1185">Reference proteome</keyword>
<dbReference type="Pfam" id="PF01699">
    <property type="entry name" value="Na_Ca_ex"/>
    <property type="match status" value="2"/>
</dbReference>
<keyword evidence="5 8" id="KW-0812">Transmembrane</keyword>
<evidence type="ECO:0000256" key="5">
    <source>
        <dbReference type="ARBA" id="ARBA00022692"/>
    </source>
</evidence>
<keyword evidence="4" id="KW-0406">Ion transport</keyword>
<name>A0A4Y2AVI9_ARAVE</name>
<keyword evidence="4" id="KW-0106">Calcium</keyword>
<feature type="transmembrane region" description="Helical" evidence="8">
    <location>
        <begin position="619"/>
        <end position="640"/>
    </location>
</feature>
<dbReference type="GO" id="GO:0016020">
    <property type="term" value="C:membrane"/>
    <property type="evidence" value="ECO:0007669"/>
    <property type="project" value="UniProtKB-SubCell"/>
</dbReference>
<evidence type="ECO:0000256" key="4">
    <source>
        <dbReference type="ARBA" id="ARBA00022568"/>
    </source>
</evidence>
<keyword evidence="2" id="KW-0813">Transport</keyword>
<dbReference type="GO" id="GO:0006874">
    <property type="term" value="P:intracellular calcium ion homeostasis"/>
    <property type="evidence" value="ECO:0007669"/>
    <property type="project" value="TreeGrafter"/>
</dbReference>
<feature type="transmembrane region" description="Helical" evidence="8">
    <location>
        <begin position="652"/>
        <end position="675"/>
    </location>
</feature>
<dbReference type="EMBL" id="BGPR01000034">
    <property type="protein sequence ID" value="GBL83738.1"/>
    <property type="molecule type" value="Genomic_DNA"/>
</dbReference>
<comment type="subcellular location">
    <subcellularLocation>
        <location evidence="1">Membrane</location>
        <topology evidence="1">Multi-pass membrane protein</topology>
    </subcellularLocation>
</comment>
<dbReference type="GO" id="GO:0005432">
    <property type="term" value="F:calcium:sodium antiporter activity"/>
    <property type="evidence" value="ECO:0007669"/>
    <property type="project" value="TreeGrafter"/>
</dbReference>
<feature type="transmembrane region" description="Helical" evidence="8">
    <location>
        <begin position="582"/>
        <end position="613"/>
    </location>
</feature>
<evidence type="ECO:0000256" key="1">
    <source>
        <dbReference type="ARBA" id="ARBA00004141"/>
    </source>
</evidence>
<evidence type="ECO:0000313" key="10">
    <source>
        <dbReference type="EMBL" id="GBL83738.1"/>
    </source>
</evidence>
<feature type="transmembrane region" description="Helical" evidence="8">
    <location>
        <begin position="717"/>
        <end position="735"/>
    </location>
</feature>
<evidence type="ECO:0000256" key="3">
    <source>
        <dbReference type="ARBA" id="ARBA00022449"/>
    </source>
</evidence>
<dbReference type="InterPro" id="IPR004837">
    <property type="entry name" value="NaCa_Exmemb"/>
</dbReference>
<feature type="transmembrane region" description="Helical" evidence="8">
    <location>
        <begin position="548"/>
        <end position="570"/>
    </location>
</feature>
<evidence type="ECO:0000313" key="11">
    <source>
        <dbReference type="Proteomes" id="UP000499080"/>
    </source>
</evidence>
<keyword evidence="4" id="KW-0109">Calcium transport</keyword>
<dbReference type="PANTHER" id="PTHR12266:SF0">
    <property type="entry name" value="MITOCHONDRIAL SODIUM_CALCIUM EXCHANGER PROTEIN"/>
    <property type="match status" value="1"/>
</dbReference>
<feature type="transmembrane region" description="Helical" evidence="8">
    <location>
        <begin position="263"/>
        <end position="284"/>
    </location>
</feature>
<dbReference type="AlphaFoldDB" id="A0A4Y2AVI9"/>
<feature type="transmembrane region" description="Helical" evidence="8">
    <location>
        <begin position="321"/>
        <end position="344"/>
    </location>
</feature>
<comment type="caution">
    <text evidence="10">The sequence shown here is derived from an EMBL/GenBank/DDBJ whole genome shotgun (WGS) entry which is preliminary data.</text>
</comment>
<feature type="domain" description="Sodium/calcium exchanger membrane region" evidence="9">
    <location>
        <begin position="200"/>
        <end position="339"/>
    </location>
</feature>
<dbReference type="Proteomes" id="UP000499080">
    <property type="component" value="Unassembled WGS sequence"/>
</dbReference>
<evidence type="ECO:0000256" key="6">
    <source>
        <dbReference type="ARBA" id="ARBA00022989"/>
    </source>
</evidence>
<dbReference type="PANTHER" id="PTHR12266">
    <property type="entry name" value="NA+/CA2+ K+ INDEPENDENT EXCHANGER"/>
    <property type="match status" value="1"/>
</dbReference>
<keyword evidence="6 8" id="KW-1133">Transmembrane helix</keyword>
<dbReference type="InterPro" id="IPR051359">
    <property type="entry name" value="CaCA_antiporter"/>
</dbReference>
<protein>
    <submittedName>
        <fullName evidence="10">Mitochondrial sodium/calcium exchanger protein</fullName>
    </submittedName>
</protein>
<reference evidence="10 11" key="1">
    <citation type="journal article" date="2019" name="Sci. Rep.">
        <title>Orb-weaving spider Araneus ventricosus genome elucidates the spidroin gene catalogue.</title>
        <authorList>
            <person name="Kono N."/>
            <person name="Nakamura H."/>
            <person name="Ohtoshi R."/>
            <person name="Moran D.A.P."/>
            <person name="Shinohara A."/>
            <person name="Yoshida Y."/>
            <person name="Fujiwara M."/>
            <person name="Mori M."/>
            <person name="Tomita M."/>
            <person name="Arakawa K."/>
        </authorList>
    </citation>
    <scope>NUCLEOTIDE SEQUENCE [LARGE SCALE GENOMIC DNA]</scope>
</reference>
<dbReference type="InterPro" id="IPR044880">
    <property type="entry name" value="NCX_ion-bd_dom_sf"/>
</dbReference>
<feature type="domain" description="Sodium/calcium exchanger membrane region" evidence="9">
    <location>
        <begin position="584"/>
        <end position="734"/>
    </location>
</feature>
<dbReference type="Gene3D" id="1.20.1420.30">
    <property type="entry name" value="NCX, central ion-binding region"/>
    <property type="match status" value="2"/>
</dbReference>
<feature type="transmembrane region" description="Helical" evidence="8">
    <location>
        <begin position="687"/>
        <end position="710"/>
    </location>
</feature>
<keyword evidence="3" id="KW-0050">Antiport</keyword>
<feature type="transmembrane region" description="Helical" evidence="8">
    <location>
        <begin position="194"/>
        <end position="213"/>
    </location>
</feature>
<keyword evidence="7 8" id="KW-0472">Membrane</keyword>